<reference evidence="2" key="1">
    <citation type="submission" date="2013-07" db="EMBL/GenBank/DDBJ databases">
        <title>The Genome Sequence of Cryptococcus pinus CBS10737.</title>
        <authorList>
            <consortium name="The Broad Institute Genome Sequencing Platform"/>
            <person name="Cuomo C."/>
            <person name="Litvintseva A."/>
            <person name="Chen Y."/>
            <person name="Heitman J."/>
            <person name="Sun S."/>
            <person name="Springer D."/>
            <person name="Dromer F."/>
            <person name="Young S.K."/>
            <person name="Zeng Q."/>
            <person name="Gargeya S."/>
            <person name="Fitzgerald M."/>
            <person name="Abouelleil A."/>
            <person name="Alvarado L."/>
            <person name="Berlin A.M."/>
            <person name="Chapman S.B."/>
            <person name="Dewar J."/>
            <person name="Goldberg J."/>
            <person name="Griggs A."/>
            <person name="Gujja S."/>
            <person name="Hansen M."/>
            <person name="Howarth C."/>
            <person name="Imamovic A."/>
            <person name="Larimer J."/>
            <person name="McCowan C."/>
            <person name="Murphy C."/>
            <person name="Pearson M."/>
            <person name="Priest M."/>
            <person name="Roberts A."/>
            <person name="Saif S."/>
            <person name="Shea T."/>
            <person name="Sykes S."/>
            <person name="Wortman J."/>
            <person name="Nusbaum C."/>
            <person name="Birren B."/>
        </authorList>
    </citation>
    <scope>NUCLEOTIDE SEQUENCE [LARGE SCALE GENOMIC DNA]</scope>
    <source>
        <strain evidence="2">CBS 10737</strain>
    </source>
</reference>
<evidence type="ECO:0000313" key="4">
    <source>
        <dbReference type="Proteomes" id="UP000094020"/>
    </source>
</evidence>
<dbReference type="EMBL" id="CP144521">
    <property type="protein sequence ID" value="WWC69006.1"/>
    <property type="molecule type" value="Genomic_DNA"/>
</dbReference>
<reference evidence="2" key="3">
    <citation type="submission" date="2016-07" db="EMBL/GenBank/DDBJ databases">
        <title>Evolution of pathogenesis and genome organization in the Tremellales.</title>
        <authorList>
            <person name="Cuomo C."/>
            <person name="Litvintseva A."/>
            <person name="Heitman J."/>
            <person name="Chen Y."/>
            <person name="Sun S."/>
            <person name="Springer D."/>
            <person name="Dromer F."/>
            <person name="Young S."/>
            <person name="Zeng Q."/>
            <person name="Chapman S."/>
            <person name="Gujja S."/>
            <person name="Saif S."/>
            <person name="Birren B."/>
        </authorList>
    </citation>
    <scope>NUCLEOTIDE SEQUENCE</scope>
    <source>
        <strain evidence="2">CBS 10737</strain>
    </source>
</reference>
<evidence type="ECO:0000256" key="1">
    <source>
        <dbReference type="SAM" id="MobiDB-lite"/>
    </source>
</evidence>
<proteinExistence type="predicted"/>
<evidence type="ECO:0000313" key="2">
    <source>
        <dbReference type="EMBL" id="OCF51227.1"/>
    </source>
</evidence>
<feature type="compositionally biased region" description="Low complexity" evidence="1">
    <location>
        <begin position="94"/>
        <end position="110"/>
    </location>
</feature>
<dbReference type="RefSeq" id="XP_019012446.1">
    <property type="nucleotide sequence ID" value="XM_019155043.1"/>
</dbReference>
<dbReference type="Proteomes" id="UP000094020">
    <property type="component" value="Chromosome 3"/>
</dbReference>
<name>A0A1B9I6R8_9TREE</name>
<feature type="compositionally biased region" description="Polar residues" evidence="1">
    <location>
        <begin position="1"/>
        <end position="11"/>
    </location>
</feature>
<sequence length="110" mass="12852">MTNQLKSTQRINENDIPHTPQEEEIQQFFNSSPMTSPNLINKELDFNDIHNKSEDKKISKEKRKYSNGLYKWTQQLWQNNIDSNKRKLSTSSVQSNQSTLSLESSSSEKM</sequence>
<dbReference type="OrthoDB" id="2574376at2759"/>
<keyword evidence="4" id="KW-1185">Reference proteome</keyword>
<gene>
    <name evidence="2" type="ORF">I206_03293</name>
    <name evidence="3" type="ORF">I206_102942</name>
</gene>
<dbReference type="EMBL" id="KI894009">
    <property type="protein sequence ID" value="OCF51227.1"/>
    <property type="molecule type" value="Genomic_DNA"/>
</dbReference>
<protein>
    <submittedName>
        <fullName evidence="2">Uncharacterized protein</fullName>
    </submittedName>
</protein>
<dbReference type="GeneID" id="30171662"/>
<dbReference type="KEGG" id="kpin:30171662"/>
<organism evidence="2">
    <name type="scientific">Kwoniella pini CBS 10737</name>
    <dbReference type="NCBI Taxonomy" id="1296096"/>
    <lineage>
        <taxon>Eukaryota</taxon>
        <taxon>Fungi</taxon>
        <taxon>Dikarya</taxon>
        <taxon>Basidiomycota</taxon>
        <taxon>Agaricomycotina</taxon>
        <taxon>Tremellomycetes</taxon>
        <taxon>Tremellales</taxon>
        <taxon>Cryptococcaceae</taxon>
        <taxon>Kwoniella</taxon>
    </lineage>
</organism>
<evidence type="ECO:0000313" key="3">
    <source>
        <dbReference type="EMBL" id="WWC69006.1"/>
    </source>
</evidence>
<reference evidence="3" key="2">
    <citation type="submission" date="2013-07" db="EMBL/GenBank/DDBJ databases">
        <authorList>
            <consortium name="The Broad Institute Genome Sequencing Platform"/>
            <person name="Cuomo C."/>
            <person name="Litvintseva A."/>
            <person name="Chen Y."/>
            <person name="Heitman J."/>
            <person name="Sun S."/>
            <person name="Springer D."/>
            <person name="Dromer F."/>
            <person name="Young S.K."/>
            <person name="Zeng Q."/>
            <person name="Gargeya S."/>
            <person name="Fitzgerald M."/>
            <person name="Abouelleil A."/>
            <person name="Alvarado L."/>
            <person name="Berlin A.M."/>
            <person name="Chapman S.B."/>
            <person name="Dewar J."/>
            <person name="Goldberg J."/>
            <person name="Griggs A."/>
            <person name="Gujja S."/>
            <person name="Hansen M."/>
            <person name="Howarth C."/>
            <person name="Imamovic A."/>
            <person name="Larimer J."/>
            <person name="McCowan C."/>
            <person name="Murphy C."/>
            <person name="Pearson M."/>
            <person name="Priest M."/>
            <person name="Roberts A."/>
            <person name="Saif S."/>
            <person name="Shea T."/>
            <person name="Sykes S."/>
            <person name="Wortman J."/>
            <person name="Nusbaum C."/>
            <person name="Birren B."/>
        </authorList>
    </citation>
    <scope>NUCLEOTIDE SEQUENCE</scope>
    <source>
        <strain evidence="3">CBS 10737</strain>
    </source>
</reference>
<reference evidence="3" key="4">
    <citation type="submission" date="2024-02" db="EMBL/GenBank/DDBJ databases">
        <title>Comparative genomics of Cryptococcus and Kwoniella reveals pathogenesis evolution and contrasting modes of karyotype evolution via chromosome fusion or intercentromeric recombination.</title>
        <authorList>
            <person name="Coelho M.A."/>
            <person name="David-Palma M."/>
            <person name="Shea T."/>
            <person name="Bowers K."/>
            <person name="McGinley-Smith S."/>
            <person name="Mohammad A.W."/>
            <person name="Gnirke A."/>
            <person name="Yurkov A.M."/>
            <person name="Nowrousian M."/>
            <person name="Sun S."/>
            <person name="Cuomo C.A."/>
            <person name="Heitman J."/>
        </authorList>
    </citation>
    <scope>NUCLEOTIDE SEQUENCE</scope>
    <source>
        <strain evidence="3">CBS 10737</strain>
    </source>
</reference>
<accession>A0A1B9I6R8</accession>
<feature type="region of interest" description="Disordered" evidence="1">
    <location>
        <begin position="85"/>
        <end position="110"/>
    </location>
</feature>
<dbReference type="AlphaFoldDB" id="A0A1B9I6R8"/>
<feature type="region of interest" description="Disordered" evidence="1">
    <location>
        <begin position="1"/>
        <end position="21"/>
    </location>
</feature>